<evidence type="ECO:0000256" key="2">
    <source>
        <dbReference type="SAM" id="Phobius"/>
    </source>
</evidence>
<keyword evidence="2" id="KW-0812">Transmembrane</keyword>
<dbReference type="RefSeq" id="WP_145176339.1">
    <property type="nucleotide sequence ID" value="NZ_CP037422.1"/>
</dbReference>
<accession>A0A517WWQ9</accession>
<feature type="transmembrane region" description="Helical" evidence="2">
    <location>
        <begin position="43"/>
        <end position="63"/>
    </location>
</feature>
<evidence type="ECO:0000259" key="3">
    <source>
        <dbReference type="PROSITE" id="PS51352"/>
    </source>
</evidence>
<evidence type="ECO:0000313" key="4">
    <source>
        <dbReference type="EMBL" id="QDU09703.1"/>
    </source>
</evidence>
<keyword evidence="2" id="KW-1133">Transmembrane helix</keyword>
<dbReference type="AlphaFoldDB" id="A0A517WWQ9"/>
<name>A0A517WWQ9_9PLAN</name>
<gene>
    <name evidence="4" type="ORF">V202x_30940</name>
</gene>
<evidence type="ECO:0000256" key="1">
    <source>
        <dbReference type="SAM" id="MobiDB-lite"/>
    </source>
</evidence>
<dbReference type="SUPFAM" id="SSF52833">
    <property type="entry name" value="Thioredoxin-like"/>
    <property type="match status" value="1"/>
</dbReference>
<dbReference type="EMBL" id="CP037422">
    <property type="protein sequence ID" value="QDU09703.1"/>
    <property type="molecule type" value="Genomic_DNA"/>
</dbReference>
<reference evidence="4 5" key="1">
    <citation type="submission" date="2019-03" db="EMBL/GenBank/DDBJ databases">
        <title>Deep-cultivation of Planctomycetes and their phenomic and genomic characterization uncovers novel biology.</title>
        <authorList>
            <person name="Wiegand S."/>
            <person name="Jogler M."/>
            <person name="Boedeker C."/>
            <person name="Pinto D."/>
            <person name="Vollmers J."/>
            <person name="Rivas-Marin E."/>
            <person name="Kohn T."/>
            <person name="Peeters S.H."/>
            <person name="Heuer A."/>
            <person name="Rast P."/>
            <person name="Oberbeckmann S."/>
            <person name="Bunk B."/>
            <person name="Jeske O."/>
            <person name="Meyerdierks A."/>
            <person name="Storesund J.E."/>
            <person name="Kallscheuer N."/>
            <person name="Luecker S."/>
            <person name="Lage O.M."/>
            <person name="Pohl T."/>
            <person name="Merkel B.J."/>
            <person name="Hornburger P."/>
            <person name="Mueller R.-W."/>
            <person name="Bruemmer F."/>
            <person name="Labrenz M."/>
            <person name="Spormann A.M."/>
            <person name="Op den Camp H."/>
            <person name="Overmann J."/>
            <person name="Amann R."/>
            <person name="Jetten M.S.M."/>
            <person name="Mascher T."/>
            <person name="Medema M.H."/>
            <person name="Devos D.P."/>
            <person name="Kaster A.-K."/>
            <person name="Ovreas L."/>
            <person name="Rohde M."/>
            <person name="Galperin M.Y."/>
            <person name="Jogler C."/>
        </authorList>
    </citation>
    <scope>NUCLEOTIDE SEQUENCE [LARGE SCALE GENOMIC DNA]</scope>
    <source>
        <strain evidence="4 5">V202</strain>
    </source>
</reference>
<dbReference type="InterPro" id="IPR036249">
    <property type="entry name" value="Thioredoxin-like_sf"/>
</dbReference>
<keyword evidence="2" id="KW-0472">Membrane</keyword>
<dbReference type="InterPro" id="IPR013766">
    <property type="entry name" value="Thioredoxin_domain"/>
</dbReference>
<dbReference type="PROSITE" id="PS51352">
    <property type="entry name" value="THIOREDOXIN_2"/>
    <property type="match status" value="1"/>
</dbReference>
<protein>
    <recommendedName>
        <fullName evidence="3">Thioredoxin domain-containing protein</fullName>
    </recommendedName>
</protein>
<organism evidence="4 5">
    <name type="scientific">Gimesia aquarii</name>
    <dbReference type="NCBI Taxonomy" id="2527964"/>
    <lineage>
        <taxon>Bacteria</taxon>
        <taxon>Pseudomonadati</taxon>
        <taxon>Planctomycetota</taxon>
        <taxon>Planctomycetia</taxon>
        <taxon>Planctomycetales</taxon>
        <taxon>Planctomycetaceae</taxon>
        <taxon>Gimesia</taxon>
    </lineage>
</organism>
<dbReference type="OrthoDB" id="283914at2"/>
<dbReference type="Proteomes" id="UP000318384">
    <property type="component" value="Chromosome"/>
</dbReference>
<sequence length="220" mass="24569">MSKSSFESEIRNFYTDLNLEEDRVDHILDAGQFAASARRWKKIAITASVGLAAMTLLAISLFLKSPLQDQPVANSVSPPERTSSPKQSTVAQATKMNNGVKNQEMDSESVASSVEYRLVAFRSHSNACPHCRATGEVYHELEESLEDTPLKFIEFDLSDPRLRQKTDQRINELQLTPLIDGRSETAFIALTGVDGKPIQEFKPSMGTKQIAKQVRKLIER</sequence>
<feature type="domain" description="Thioredoxin" evidence="3">
    <location>
        <begin position="85"/>
        <end position="220"/>
    </location>
</feature>
<evidence type="ECO:0000313" key="5">
    <source>
        <dbReference type="Proteomes" id="UP000318384"/>
    </source>
</evidence>
<proteinExistence type="predicted"/>
<feature type="region of interest" description="Disordered" evidence="1">
    <location>
        <begin position="70"/>
        <end position="91"/>
    </location>
</feature>
<keyword evidence="5" id="KW-1185">Reference proteome</keyword>